<protein>
    <recommendedName>
        <fullName evidence="6">DUF615 domain-containing protein</fullName>
    </recommendedName>
</protein>
<reference evidence="5" key="1">
    <citation type="submission" date="2018-06" db="EMBL/GenBank/DDBJ databases">
        <authorList>
            <person name="Zhirakovskaya E."/>
        </authorList>
    </citation>
    <scope>NUCLEOTIDE SEQUENCE</scope>
</reference>
<dbReference type="AlphaFoldDB" id="A0A3B0V692"/>
<keyword evidence="1" id="KW-0963">Cytoplasm</keyword>
<dbReference type="InterPro" id="IPR023153">
    <property type="entry name" value="DarP_sf"/>
</dbReference>
<dbReference type="GO" id="GO:0019843">
    <property type="term" value="F:rRNA binding"/>
    <property type="evidence" value="ECO:0007669"/>
    <property type="project" value="UniProtKB-KW"/>
</dbReference>
<dbReference type="SUPFAM" id="SSF158710">
    <property type="entry name" value="PSPTO4464-like"/>
    <property type="match status" value="1"/>
</dbReference>
<dbReference type="PANTHER" id="PTHR38101:SF1">
    <property type="entry name" value="UPF0307 PROTEIN YJGA"/>
    <property type="match status" value="1"/>
</dbReference>
<evidence type="ECO:0008006" key="6">
    <source>
        <dbReference type="Google" id="ProtNLM"/>
    </source>
</evidence>
<evidence type="ECO:0000256" key="3">
    <source>
        <dbReference type="ARBA" id="ARBA00022730"/>
    </source>
</evidence>
<dbReference type="GO" id="GO:0005829">
    <property type="term" value="C:cytosol"/>
    <property type="evidence" value="ECO:0007669"/>
    <property type="project" value="TreeGrafter"/>
</dbReference>
<dbReference type="CDD" id="cd16331">
    <property type="entry name" value="YjgA-like"/>
    <property type="match status" value="1"/>
</dbReference>
<evidence type="ECO:0000313" key="5">
    <source>
        <dbReference type="EMBL" id="VAW36430.1"/>
    </source>
</evidence>
<keyword evidence="4" id="KW-0694">RNA-binding</keyword>
<dbReference type="PANTHER" id="PTHR38101">
    <property type="entry name" value="UPF0307 PROTEIN YJGA"/>
    <property type="match status" value="1"/>
</dbReference>
<proteinExistence type="predicted"/>
<keyword evidence="3" id="KW-0699">rRNA-binding</keyword>
<keyword evidence="2" id="KW-0690">Ribosome biogenesis</keyword>
<dbReference type="EMBL" id="UOEW01000144">
    <property type="protein sequence ID" value="VAW36430.1"/>
    <property type="molecule type" value="Genomic_DNA"/>
</dbReference>
<organism evidence="5">
    <name type="scientific">hydrothermal vent metagenome</name>
    <dbReference type="NCBI Taxonomy" id="652676"/>
    <lineage>
        <taxon>unclassified sequences</taxon>
        <taxon>metagenomes</taxon>
        <taxon>ecological metagenomes</taxon>
    </lineage>
</organism>
<dbReference type="NCBIfam" id="NF003593">
    <property type="entry name" value="PRK05255.1-1"/>
    <property type="match status" value="1"/>
</dbReference>
<dbReference type="InterPro" id="IPR006839">
    <property type="entry name" value="DarP"/>
</dbReference>
<dbReference type="GO" id="GO:0042254">
    <property type="term" value="P:ribosome biogenesis"/>
    <property type="evidence" value="ECO:0007669"/>
    <property type="project" value="UniProtKB-KW"/>
</dbReference>
<name>A0A3B0V692_9ZZZZ</name>
<evidence type="ECO:0000256" key="1">
    <source>
        <dbReference type="ARBA" id="ARBA00022490"/>
    </source>
</evidence>
<dbReference type="Pfam" id="PF04751">
    <property type="entry name" value="DarP"/>
    <property type="match status" value="1"/>
</dbReference>
<accession>A0A3B0V692</accession>
<sequence length="171" mass="20019">MVNSFNDNELEFESRTQKKHYAHSMVDLAHKLAEMKHSVLIELPVSEQIIDAIANSKKINSHIARKRHFQFIGKILLKADHQAVIDAIKSREKQHEAGLIRQPFLTMWTEKVLEDAEVIAQLYATHDHSDIQTLRQFLRSINKQNGNTKNNRRKLFEHLRMMDTQMPLPFI</sequence>
<dbReference type="Gene3D" id="1.10.60.30">
    <property type="entry name" value="PSPTO4464-like domains"/>
    <property type="match status" value="2"/>
</dbReference>
<gene>
    <name evidence="5" type="ORF">MNBD_GAMMA01-186</name>
</gene>
<evidence type="ECO:0000256" key="2">
    <source>
        <dbReference type="ARBA" id="ARBA00022517"/>
    </source>
</evidence>
<dbReference type="PIRSF" id="PIRSF016183">
    <property type="entry name" value="UCP016183"/>
    <property type="match status" value="1"/>
</dbReference>
<evidence type="ECO:0000256" key="4">
    <source>
        <dbReference type="ARBA" id="ARBA00022884"/>
    </source>
</evidence>